<reference evidence="3 4" key="1">
    <citation type="submission" date="2019-03" db="EMBL/GenBank/DDBJ databases">
        <title>Genomic Encyclopedia of Type Strains, Phase IV (KMG-IV): sequencing the most valuable type-strain genomes for metagenomic binning, comparative biology and taxonomic classification.</title>
        <authorList>
            <person name="Goeker M."/>
        </authorList>
    </citation>
    <scope>NUCLEOTIDE SEQUENCE [LARGE SCALE GENOMIC DNA]</scope>
    <source>
        <strain evidence="3 4">DSM 654</strain>
    </source>
</reference>
<keyword evidence="4" id="KW-1185">Reference proteome</keyword>
<evidence type="ECO:0000313" key="3">
    <source>
        <dbReference type="EMBL" id="TCU98707.1"/>
    </source>
</evidence>
<gene>
    <name evidence="3" type="ORF">EV671_1010156</name>
</gene>
<protein>
    <submittedName>
        <fullName evidence="3">Beta-lactamase regulating signal transducer with metallopeptidase domain</fullName>
    </submittedName>
</protein>
<dbReference type="CDD" id="cd07341">
    <property type="entry name" value="M56_BlaR1_MecR1_like"/>
    <property type="match status" value="1"/>
</dbReference>
<evidence type="ECO:0000256" key="1">
    <source>
        <dbReference type="SAM" id="Phobius"/>
    </source>
</evidence>
<comment type="caution">
    <text evidence="3">The sequence shown here is derived from an EMBL/GenBank/DDBJ whole genome shotgun (WGS) entry which is preliminary data.</text>
</comment>
<dbReference type="Proteomes" id="UP000295110">
    <property type="component" value="Unassembled WGS sequence"/>
</dbReference>
<dbReference type="InterPro" id="IPR008756">
    <property type="entry name" value="Peptidase_M56"/>
</dbReference>
<evidence type="ECO:0000259" key="2">
    <source>
        <dbReference type="Pfam" id="PF05569"/>
    </source>
</evidence>
<sequence length="404" mass="43881">MTNTLLAALQHQALLLSLGVLLLLAARPLLLKRFGARAAYVTWLLLPALLATPLLPSLAPRPLPVLMAVAGLARTAAAPLLPAPDADPAWPRLLLAAWLGGAALVLALQAARQWRLARHGTELPAGTSPALVGLWRPRVALPVDFEVRFTPDERRLILAHEDVHRARGDNAWNLLACLLTTLHWWNPLAWMAARRMQADQELACDAVVLGQRPDALATYTRALLAAHDLTPHGAPLASRWGSTHPLVERIAMLNRPHPLPRRRAAALCLALLGIVATAYAAQAQPEAQAQINTARKVEIRLDMASGESKASPRLITALGTHSTIEWGEQPGDTWRLDFIVTQDEDGKLQVVTESSRRGTVLGRHTGHIASGEIFHHQLGSPDDGPPLQMTRVVTLLPVDFKLPQ</sequence>
<dbReference type="PANTHER" id="PTHR34978">
    <property type="entry name" value="POSSIBLE SENSOR-TRANSDUCER PROTEIN BLAR"/>
    <property type="match status" value="1"/>
</dbReference>
<dbReference type="Pfam" id="PF05569">
    <property type="entry name" value="Peptidase_M56"/>
    <property type="match status" value="1"/>
</dbReference>
<dbReference type="InterPro" id="IPR052173">
    <property type="entry name" value="Beta-lactam_resp_regulator"/>
</dbReference>
<feature type="transmembrane region" description="Helical" evidence="1">
    <location>
        <begin position="38"/>
        <end position="59"/>
    </location>
</feature>
<proteinExistence type="predicted"/>
<keyword evidence="1" id="KW-0812">Transmembrane</keyword>
<dbReference type="RefSeq" id="WP_132571393.1">
    <property type="nucleotide sequence ID" value="NZ_SGUF01000002.1"/>
</dbReference>
<feature type="domain" description="Peptidase M56" evidence="2">
    <location>
        <begin position="13"/>
        <end position="253"/>
    </location>
</feature>
<feature type="transmembrane region" description="Helical" evidence="1">
    <location>
        <begin position="89"/>
        <end position="108"/>
    </location>
</feature>
<keyword evidence="1" id="KW-0472">Membrane</keyword>
<dbReference type="AlphaFoldDB" id="A0A4R3V5T8"/>
<organism evidence="3 4">
    <name type="scientific">Roseateles saccharophilus</name>
    <name type="common">Pseudomonas saccharophila</name>
    <dbReference type="NCBI Taxonomy" id="304"/>
    <lineage>
        <taxon>Bacteria</taxon>
        <taxon>Pseudomonadati</taxon>
        <taxon>Pseudomonadota</taxon>
        <taxon>Betaproteobacteria</taxon>
        <taxon>Burkholderiales</taxon>
        <taxon>Sphaerotilaceae</taxon>
        <taxon>Roseateles</taxon>
    </lineage>
</organism>
<dbReference type="EMBL" id="SMBU01000010">
    <property type="protein sequence ID" value="TCU98707.1"/>
    <property type="molecule type" value="Genomic_DNA"/>
</dbReference>
<evidence type="ECO:0000313" key="4">
    <source>
        <dbReference type="Proteomes" id="UP000295110"/>
    </source>
</evidence>
<keyword evidence="1" id="KW-1133">Transmembrane helix</keyword>
<accession>A0A4R3V5T8</accession>
<dbReference type="OrthoDB" id="1628901at2"/>
<dbReference type="PANTHER" id="PTHR34978:SF3">
    <property type="entry name" value="SLR0241 PROTEIN"/>
    <property type="match status" value="1"/>
</dbReference>
<name>A0A4R3V5T8_ROSSA</name>
<feature type="transmembrane region" description="Helical" evidence="1">
    <location>
        <begin position="6"/>
        <end position="26"/>
    </location>
</feature>